<dbReference type="EMBL" id="LC369600">
    <property type="protein sequence ID" value="BBD14143.1"/>
    <property type="molecule type" value="Genomic_DNA"/>
</dbReference>
<keyword evidence="1" id="KW-0687">Ribonucleoprotein</keyword>
<accession>A0A348AYS5</accession>
<geneLocation type="mitochondrion" evidence="1"/>
<organism evidence="1">
    <name type="scientific">Ophirina amphinema</name>
    <dbReference type="NCBI Taxonomy" id="2108040"/>
    <lineage>
        <taxon>Eukaryota</taxon>
        <taxon>Discoba</taxon>
        <taxon>Jakobida</taxon>
        <taxon>Ophirinina</taxon>
        <taxon>Ophirinidae</taxon>
        <taxon>Ophirina</taxon>
    </lineage>
</organism>
<keyword evidence="1" id="KW-0689">Ribosomal protein</keyword>
<dbReference type="GO" id="GO:0005840">
    <property type="term" value="C:ribosome"/>
    <property type="evidence" value="ECO:0007669"/>
    <property type="project" value="UniProtKB-KW"/>
</dbReference>
<gene>
    <name evidence="1" type="primary">rpl19</name>
</gene>
<dbReference type="Gene3D" id="2.30.30.790">
    <property type="match status" value="1"/>
</dbReference>
<sequence length="91" mass="10355">MKSKVSIHELSRLGLTHDKTQFLEELRISSYVKVMFDNLFNSGRRSVISGVCKRIRRNGISTTLLLQSNDGYQVSVPVYSPLVKKLSLVDR</sequence>
<evidence type="ECO:0000313" key="1">
    <source>
        <dbReference type="EMBL" id="BBD14143.1"/>
    </source>
</evidence>
<proteinExistence type="predicted"/>
<name>A0A348AYS5_9EUKA</name>
<protein>
    <submittedName>
        <fullName evidence="1">Ribosomal protein L19</fullName>
    </submittedName>
</protein>
<dbReference type="AlphaFoldDB" id="A0A348AYS5"/>
<dbReference type="InterPro" id="IPR008991">
    <property type="entry name" value="Translation_prot_SH3-like_sf"/>
</dbReference>
<reference evidence="1" key="1">
    <citation type="journal article" date="2018" name="Sci. Rep.">
        <title>Ophirina amphinema n. gen., n. sp., a New Deeply Branching Discobid with Phylogenetic Affinity to Jakobids.</title>
        <authorList>
            <person name="Yabuki A."/>
            <person name="Gyaltshen Y."/>
            <person name="Heiss A.A."/>
            <person name="Fujikura K."/>
            <person name="Kim E."/>
        </authorList>
    </citation>
    <scope>NUCLEOTIDE SEQUENCE</scope>
    <source>
        <strain evidence="1">JB</strain>
    </source>
</reference>
<keyword evidence="1" id="KW-0496">Mitochondrion</keyword>
<dbReference type="InterPro" id="IPR038657">
    <property type="entry name" value="Ribosomal_bL19_sf"/>
</dbReference>
<dbReference type="SUPFAM" id="SSF50104">
    <property type="entry name" value="Translation proteins SH3-like domain"/>
    <property type="match status" value="1"/>
</dbReference>